<feature type="transmembrane region" description="Helical" evidence="1">
    <location>
        <begin position="93"/>
        <end position="112"/>
    </location>
</feature>
<evidence type="ECO:0000256" key="1">
    <source>
        <dbReference type="SAM" id="Phobius"/>
    </source>
</evidence>
<dbReference type="RefSeq" id="WP_085217966.1">
    <property type="nucleotide sequence ID" value="NZ_LT840185.1"/>
</dbReference>
<name>A0A1X7G7B1_9SPHN</name>
<sequence length="181" mass="19211">MLVLARGRAHGSATSRLLMVWIAFSGLFQALPQAVIGAFVPANDVGMAMDWFGLGQTAKYVVALLAIGAMVWAGRVLARHFHSFLPGVRSGRAIFYVATLPALAAILLILPFRVPGEIVQVAIVPVIMNGAGALFVQLGAIGQRSSQSAPPGFLKSDLWPLGWLLAVLALFQIVLRPGVPF</sequence>
<dbReference type="AlphaFoldDB" id="A0A1X7G7B1"/>
<evidence type="ECO:0000313" key="2">
    <source>
        <dbReference type="EMBL" id="SMF64504.1"/>
    </source>
</evidence>
<dbReference type="EMBL" id="LT840185">
    <property type="protein sequence ID" value="SMF64504.1"/>
    <property type="molecule type" value="Genomic_DNA"/>
</dbReference>
<keyword evidence="1" id="KW-0472">Membrane</keyword>
<keyword evidence="3" id="KW-1185">Reference proteome</keyword>
<dbReference type="Proteomes" id="UP000192934">
    <property type="component" value="Chromosome I"/>
</dbReference>
<feature type="transmembrane region" description="Helical" evidence="1">
    <location>
        <begin position="61"/>
        <end position="81"/>
    </location>
</feature>
<dbReference type="STRING" id="941907.SAMN06295910_1203"/>
<gene>
    <name evidence="2" type="ORF">SAMN06295910_1203</name>
</gene>
<protein>
    <submittedName>
        <fullName evidence="2">Uncharacterized protein</fullName>
    </submittedName>
</protein>
<reference evidence="3" key="1">
    <citation type="submission" date="2017-04" db="EMBL/GenBank/DDBJ databases">
        <authorList>
            <person name="Varghese N."/>
            <person name="Submissions S."/>
        </authorList>
    </citation>
    <scope>NUCLEOTIDE SEQUENCE [LARGE SCALE GENOMIC DNA]</scope>
    <source>
        <strain evidence="3">Dd16</strain>
    </source>
</reference>
<proteinExistence type="predicted"/>
<keyword evidence="1" id="KW-0812">Transmembrane</keyword>
<feature type="transmembrane region" description="Helical" evidence="1">
    <location>
        <begin position="118"/>
        <end position="138"/>
    </location>
</feature>
<evidence type="ECO:0000313" key="3">
    <source>
        <dbReference type="Proteomes" id="UP000192934"/>
    </source>
</evidence>
<accession>A0A1X7G7B1</accession>
<keyword evidence="1" id="KW-1133">Transmembrane helix</keyword>
<organism evidence="2 3">
    <name type="scientific">Allosphingosinicella indica</name>
    <dbReference type="NCBI Taxonomy" id="941907"/>
    <lineage>
        <taxon>Bacteria</taxon>
        <taxon>Pseudomonadati</taxon>
        <taxon>Pseudomonadota</taxon>
        <taxon>Alphaproteobacteria</taxon>
        <taxon>Sphingomonadales</taxon>
        <taxon>Sphingomonadaceae</taxon>
        <taxon>Allosphingosinicella</taxon>
    </lineage>
</organism>
<feature type="transmembrane region" description="Helical" evidence="1">
    <location>
        <begin position="158"/>
        <end position="175"/>
    </location>
</feature>
<dbReference type="OrthoDB" id="7452072at2"/>